<proteinExistence type="predicted"/>
<evidence type="ECO:0000313" key="4">
    <source>
        <dbReference type="Proteomes" id="UP000622797"/>
    </source>
</evidence>
<feature type="transmembrane region" description="Helical" evidence="2">
    <location>
        <begin position="209"/>
        <end position="233"/>
    </location>
</feature>
<keyword evidence="2" id="KW-0472">Membrane</keyword>
<feature type="transmembrane region" description="Helical" evidence="2">
    <location>
        <begin position="663"/>
        <end position="689"/>
    </location>
</feature>
<gene>
    <name evidence="3" type="ORF">FSARC_2608</name>
</gene>
<reference evidence="3" key="2">
    <citation type="submission" date="2020-05" db="EMBL/GenBank/DDBJ databases">
        <authorList>
            <person name="Kim H.-S."/>
            <person name="Proctor R.H."/>
            <person name="Brown D.W."/>
        </authorList>
    </citation>
    <scope>NUCLEOTIDE SEQUENCE</scope>
    <source>
        <strain evidence="3">NRRL 20472</strain>
    </source>
</reference>
<dbReference type="AlphaFoldDB" id="A0A8H4XCV1"/>
<accession>A0A8H4XCV1</accession>
<keyword evidence="4" id="KW-1185">Reference proteome</keyword>
<protein>
    <submittedName>
        <fullName evidence="3">Uncharacterized protein</fullName>
    </submittedName>
</protein>
<keyword evidence="2" id="KW-0812">Transmembrane</keyword>
<evidence type="ECO:0000256" key="1">
    <source>
        <dbReference type="SAM" id="MobiDB-lite"/>
    </source>
</evidence>
<feature type="transmembrane region" description="Helical" evidence="2">
    <location>
        <begin position="88"/>
        <end position="110"/>
    </location>
</feature>
<dbReference type="Proteomes" id="UP000622797">
    <property type="component" value="Unassembled WGS sequence"/>
</dbReference>
<dbReference type="OrthoDB" id="5428040at2759"/>
<evidence type="ECO:0000256" key="2">
    <source>
        <dbReference type="SAM" id="Phobius"/>
    </source>
</evidence>
<dbReference type="EMBL" id="JABEXW010000127">
    <property type="protein sequence ID" value="KAF4970352.1"/>
    <property type="molecule type" value="Genomic_DNA"/>
</dbReference>
<name>A0A8H4XCV1_9HYPO</name>
<comment type="caution">
    <text evidence="3">The sequence shown here is derived from an EMBL/GenBank/DDBJ whole genome shotgun (WGS) entry which is preliminary data.</text>
</comment>
<organism evidence="3 4">
    <name type="scientific">Fusarium sarcochroum</name>
    <dbReference type="NCBI Taxonomy" id="1208366"/>
    <lineage>
        <taxon>Eukaryota</taxon>
        <taxon>Fungi</taxon>
        <taxon>Dikarya</taxon>
        <taxon>Ascomycota</taxon>
        <taxon>Pezizomycotina</taxon>
        <taxon>Sordariomycetes</taxon>
        <taxon>Hypocreomycetidae</taxon>
        <taxon>Hypocreales</taxon>
        <taxon>Nectriaceae</taxon>
        <taxon>Fusarium</taxon>
        <taxon>Fusarium lateritium species complex</taxon>
    </lineage>
</organism>
<keyword evidence="2" id="KW-1133">Transmembrane helix</keyword>
<evidence type="ECO:0000313" key="3">
    <source>
        <dbReference type="EMBL" id="KAF4970352.1"/>
    </source>
</evidence>
<sequence length="744" mass="82342">MSCYEAVRDDDRPVSPIECSRSDLSLLKSGSDAPPQYEAIPEPEDGTETKSYSEAAIDLSPPSTSIPISIKSRTRRQHLCDRIGSSGLLVLVLGTAVILVSSSILVFLWVGAQGARDRRRQTALWNHIVFHDWFTRVVTICSATIRISLAFQIGFITAATAAIIIERSGSKFCDIAIVSIQRASSTNASPSNILPAAFRQYMTSGFLELHCLLILLSASAIALVSTFTSTILLSDFGPGHVTAPSVTDVLPLGLYTTTAFTEYDVGLLSCIRSKPSANWRFAEHKASSKELGDTGDIYRALLPFTGLEARASLEYYSGPGLVNNHRTICVSPNLEDLELNYTRKTLVDSEYYFQGKMEIVNEKFQDRLQIGGEEPVSMGCAIKSIWYGDTDWPLSTCQLNNTGSAFVWEKGDVKDKLYGLDYNFFPIMLINASDSLKKFAPEFDLDKDIPLEFHPEDLQNFTTETEDIWTRVFTGNGTQVLSATVCLVNTMSLPLFNITMSGRPTSSEPVVDYRWLSTGKNNTRHLQQIGIGESVDDPARRGILDLQVEPGIGPIEDVNMDDRTAFQKHESLLRDLLSEESPSSSWSLVTNITDSSLLPSTARPEHSKLVQEILKTTRDPAQAIHALVFRFSQMLYYAYQPNFDIKRNVTTIHSLEKLIPIQWTGLAIVLAALSVHFIVLIITTVLFILQTKASLLGNAWQAVSQVVSPQTKEIVEAPGADAMRDKDVQAWAKATGRDSHVYHF</sequence>
<feature type="region of interest" description="Disordered" evidence="1">
    <location>
        <begin position="25"/>
        <end position="60"/>
    </location>
</feature>
<reference evidence="3" key="1">
    <citation type="journal article" date="2020" name="BMC Genomics">
        <title>Correction to: Identification and distribution of gene clusters required for synthesis of sphingolipid metabolism inhibitors in diverse species of the filamentous fungus Fusarium.</title>
        <authorList>
            <person name="Kim H.S."/>
            <person name="Lohmar J.M."/>
            <person name="Busman M."/>
            <person name="Brown D.W."/>
            <person name="Naumann T.A."/>
            <person name="Divon H.H."/>
            <person name="Lysoe E."/>
            <person name="Uhlig S."/>
            <person name="Proctor R.H."/>
        </authorList>
    </citation>
    <scope>NUCLEOTIDE SEQUENCE</scope>
    <source>
        <strain evidence="3">NRRL 20472</strain>
    </source>
</reference>